<evidence type="ECO:0000256" key="7">
    <source>
        <dbReference type="ARBA" id="ARBA00023180"/>
    </source>
</evidence>
<dbReference type="EMBL" id="JNVN01001135">
    <property type="protein sequence ID" value="KHJ33946.1"/>
    <property type="molecule type" value="Genomic_DNA"/>
</dbReference>
<proteinExistence type="inferred from homology"/>
<keyword evidence="5" id="KW-0274">FAD</keyword>
<dbReference type="GO" id="GO:0030327">
    <property type="term" value="P:prenylated protein catabolic process"/>
    <property type="evidence" value="ECO:0007669"/>
    <property type="project" value="TreeGrafter"/>
</dbReference>
<comment type="caution">
    <text evidence="9">The sequence shown here is derived from an EMBL/GenBank/DDBJ whole genome shotgun (WGS) entry which is preliminary data.</text>
</comment>
<comment type="cofactor">
    <cofactor evidence="1">
        <name>FAD</name>
        <dbReference type="ChEBI" id="CHEBI:57692"/>
    </cofactor>
</comment>
<keyword evidence="7" id="KW-0325">Glycoprotein</keyword>
<dbReference type="InterPro" id="IPR017046">
    <property type="entry name" value="Prenylcysteine_Oxase1"/>
</dbReference>
<dbReference type="SUPFAM" id="SSF51905">
    <property type="entry name" value="FAD/NAD(P)-binding domain"/>
    <property type="match status" value="1"/>
</dbReference>
<protein>
    <submittedName>
        <fullName evidence="9">Putative prenylcysteine oxidoreductase</fullName>
    </submittedName>
</protein>
<evidence type="ECO:0000313" key="9">
    <source>
        <dbReference type="EMBL" id="KHJ33946.1"/>
    </source>
</evidence>
<dbReference type="Gene3D" id="3.50.50.60">
    <property type="entry name" value="FAD/NAD(P)-binding domain"/>
    <property type="match status" value="1"/>
</dbReference>
<evidence type="ECO:0000313" key="10">
    <source>
        <dbReference type="Proteomes" id="UP000030854"/>
    </source>
</evidence>
<sequence length="506" mass="56506">MAHPGYNRRIAIIGAGAAGSSAAYYLRKFANKAGLNVNITVFEKNGYIGGRVATVNVYDDIYQPTELGSTLFIDANSILKNATDNFNLNLDSIAYDDSFGVWNGHEIVFTQESDTSASWDRLKLILKYGLVPLKFENLKNRILDSFLKFYEYPIFPFSSLTSTVFDLGLNSTTSLTGAELLEKNNIKGPFLEEIIKPSARVAFGQSTDTMHGLQTLVSMAVEGAMSIKGGNQKIFQEMIKSSNCSTFLNTSVKNISPSSIKRGYNITWLENIEKSKLPIINYEHFDSVVLTTPIPFSNISLENITLKNVPKEIRYIPLHVTLFTSPHQLNPVFFNIPKDKPVPATVITTLPSIPPPAFKNGPKPPVKGAPEFISISKIRSTFNPSSQKSENLYKIFSLNAVDAILLSGLLNTTVATNLTTSPDTISWYYPYVWENAYPYSHPRDQFDEPQLTHNFWYTSGIESLVSTMETSALMGMNVARLIINDYQETINNQMQSFKYQPTRLVP</sequence>
<feature type="domain" description="Prenylcysteine lyase" evidence="8">
    <location>
        <begin position="115"/>
        <end position="491"/>
    </location>
</feature>
<evidence type="ECO:0000256" key="6">
    <source>
        <dbReference type="ARBA" id="ARBA00023002"/>
    </source>
</evidence>
<dbReference type="PIRSF" id="PIRSF036292">
    <property type="entry name" value="Prenylcysteine_oxidase"/>
    <property type="match status" value="1"/>
</dbReference>
<evidence type="ECO:0000259" key="8">
    <source>
        <dbReference type="Pfam" id="PF07156"/>
    </source>
</evidence>
<dbReference type="HOGENOM" id="CLU_021176_0_0_1"/>
<comment type="similarity">
    <text evidence="2">Belongs to the prenylcysteine oxidase family.</text>
</comment>
<dbReference type="GO" id="GO:0030328">
    <property type="term" value="P:prenylcysteine catabolic process"/>
    <property type="evidence" value="ECO:0007669"/>
    <property type="project" value="InterPro"/>
</dbReference>
<dbReference type="PANTHER" id="PTHR15944">
    <property type="entry name" value="FARNESYLCYSTEINE LYASE"/>
    <property type="match status" value="1"/>
</dbReference>
<organism evidence="9 10">
    <name type="scientific">Uncinula necator</name>
    <name type="common">Grape powdery mildew</name>
    <dbReference type="NCBI Taxonomy" id="52586"/>
    <lineage>
        <taxon>Eukaryota</taxon>
        <taxon>Fungi</taxon>
        <taxon>Dikarya</taxon>
        <taxon>Ascomycota</taxon>
        <taxon>Pezizomycotina</taxon>
        <taxon>Leotiomycetes</taxon>
        <taxon>Erysiphales</taxon>
        <taxon>Erysiphaceae</taxon>
        <taxon>Erysiphe</taxon>
    </lineage>
</organism>
<evidence type="ECO:0000256" key="1">
    <source>
        <dbReference type="ARBA" id="ARBA00001974"/>
    </source>
</evidence>
<evidence type="ECO:0000256" key="3">
    <source>
        <dbReference type="ARBA" id="ARBA00022630"/>
    </source>
</evidence>
<name>A0A0B1PAF6_UNCNE</name>
<dbReference type="InterPro" id="IPR036188">
    <property type="entry name" value="FAD/NAD-bd_sf"/>
</dbReference>
<dbReference type="Proteomes" id="UP000030854">
    <property type="component" value="Unassembled WGS sequence"/>
</dbReference>
<dbReference type="Pfam" id="PF13450">
    <property type="entry name" value="NAD_binding_8"/>
    <property type="match status" value="1"/>
</dbReference>
<evidence type="ECO:0000256" key="5">
    <source>
        <dbReference type="ARBA" id="ARBA00022827"/>
    </source>
</evidence>
<dbReference type="STRING" id="52586.A0A0B1PAF6"/>
<gene>
    <name evidence="9" type="ORF">EV44_g0498</name>
</gene>
<evidence type="ECO:0000256" key="2">
    <source>
        <dbReference type="ARBA" id="ARBA00009967"/>
    </source>
</evidence>
<keyword evidence="6" id="KW-0560">Oxidoreductase</keyword>
<dbReference type="GO" id="GO:0001735">
    <property type="term" value="F:prenylcysteine oxidase activity"/>
    <property type="evidence" value="ECO:0007669"/>
    <property type="project" value="InterPro"/>
</dbReference>
<keyword evidence="3" id="KW-0285">Flavoprotein</keyword>
<keyword evidence="4" id="KW-0732">Signal</keyword>
<dbReference type="OMA" id="SIGIWDG"/>
<evidence type="ECO:0000256" key="4">
    <source>
        <dbReference type="ARBA" id="ARBA00022729"/>
    </source>
</evidence>
<accession>A0A0B1PAF6</accession>
<keyword evidence="10" id="KW-1185">Reference proteome</keyword>
<reference evidence="9 10" key="1">
    <citation type="journal article" date="2014" name="BMC Genomics">
        <title>Adaptive genomic structural variation in the grape powdery mildew pathogen, Erysiphe necator.</title>
        <authorList>
            <person name="Jones L."/>
            <person name="Riaz S."/>
            <person name="Morales-Cruz A."/>
            <person name="Amrine K.C."/>
            <person name="McGuire B."/>
            <person name="Gubler W.D."/>
            <person name="Walker M.A."/>
            <person name="Cantu D."/>
        </authorList>
    </citation>
    <scope>NUCLEOTIDE SEQUENCE [LARGE SCALE GENOMIC DNA]</scope>
    <source>
        <strain evidence="10">c</strain>
    </source>
</reference>
<dbReference type="AlphaFoldDB" id="A0A0B1PAF6"/>
<dbReference type="InterPro" id="IPR010795">
    <property type="entry name" value="Prenylcys_lyase"/>
</dbReference>
<dbReference type="Pfam" id="PF07156">
    <property type="entry name" value="Prenylcys_lyase"/>
    <property type="match status" value="1"/>
</dbReference>
<dbReference type="PANTHER" id="PTHR15944:SF0">
    <property type="entry name" value="PRENYLCYSTEINE LYASE DOMAIN-CONTAINING PROTEIN"/>
    <property type="match status" value="1"/>
</dbReference>